<dbReference type="InterPro" id="IPR003739">
    <property type="entry name" value="Lys_aminomutase/Glu_NH3_mut"/>
</dbReference>
<reference evidence="9" key="1">
    <citation type="submission" date="2018-06" db="EMBL/GenBank/DDBJ databases">
        <authorList>
            <person name="Zhirakovskaya E."/>
        </authorList>
    </citation>
    <scope>NUCLEOTIDE SEQUENCE</scope>
</reference>
<dbReference type="InterPro" id="IPR007197">
    <property type="entry name" value="rSAM"/>
</dbReference>
<dbReference type="PROSITE" id="PS51918">
    <property type="entry name" value="RADICAL_SAM"/>
    <property type="match status" value="1"/>
</dbReference>
<dbReference type="CDD" id="cd01335">
    <property type="entry name" value="Radical_SAM"/>
    <property type="match status" value="1"/>
</dbReference>
<dbReference type="NCBIfam" id="TIGR00238">
    <property type="entry name" value="KamA family radical SAM protein"/>
    <property type="match status" value="1"/>
</dbReference>
<evidence type="ECO:0000256" key="1">
    <source>
        <dbReference type="ARBA" id="ARBA00001933"/>
    </source>
</evidence>
<dbReference type="PANTHER" id="PTHR30538">
    <property type="entry name" value="LYSINE 2,3-AMINOMUTASE-RELATED"/>
    <property type="match status" value="1"/>
</dbReference>
<evidence type="ECO:0000256" key="4">
    <source>
        <dbReference type="ARBA" id="ARBA00022723"/>
    </source>
</evidence>
<dbReference type="Gene3D" id="3.20.20.70">
    <property type="entry name" value="Aldolase class I"/>
    <property type="match status" value="1"/>
</dbReference>
<comment type="cofactor">
    <cofactor evidence="1">
        <name>pyridoxal 5'-phosphate</name>
        <dbReference type="ChEBI" id="CHEBI:597326"/>
    </cofactor>
</comment>
<dbReference type="GO" id="GO:0046872">
    <property type="term" value="F:metal ion binding"/>
    <property type="evidence" value="ECO:0007669"/>
    <property type="project" value="UniProtKB-KW"/>
</dbReference>
<evidence type="ECO:0000256" key="3">
    <source>
        <dbReference type="ARBA" id="ARBA00022691"/>
    </source>
</evidence>
<dbReference type="SFLD" id="SFLDS00029">
    <property type="entry name" value="Radical_SAM"/>
    <property type="match status" value="1"/>
</dbReference>
<keyword evidence="6" id="KW-0408">Iron</keyword>
<organism evidence="9">
    <name type="scientific">hydrothermal vent metagenome</name>
    <dbReference type="NCBI Taxonomy" id="652676"/>
    <lineage>
        <taxon>unclassified sequences</taxon>
        <taxon>metagenomes</taxon>
        <taxon>ecological metagenomes</taxon>
    </lineage>
</organism>
<evidence type="ECO:0000259" key="8">
    <source>
        <dbReference type="PROSITE" id="PS51918"/>
    </source>
</evidence>
<dbReference type="SUPFAM" id="SSF102114">
    <property type="entry name" value="Radical SAM enzymes"/>
    <property type="match status" value="1"/>
</dbReference>
<dbReference type="PIRSF" id="PIRSF004911">
    <property type="entry name" value="DUF160"/>
    <property type="match status" value="1"/>
</dbReference>
<dbReference type="SFLD" id="SFLDG01070">
    <property type="entry name" value="PLP-dependent"/>
    <property type="match status" value="1"/>
</dbReference>
<feature type="domain" description="Radical SAM core" evidence="8">
    <location>
        <begin position="87"/>
        <end position="306"/>
    </location>
</feature>
<gene>
    <name evidence="9" type="ORF">MNBD_NITROSPINAE01-916</name>
</gene>
<evidence type="ECO:0000256" key="5">
    <source>
        <dbReference type="ARBA" id="ARBA00022898"/>
    </source>
</evidence>
<evidence type="ECO:0000256" key="7">
    <source>
        <dbReference type="ARBA" id="ARBA00023014"/>
    </source>
</evidence>
<name>A0A3B1C0P4_9ZZZZ</name>
<dbReference type="GO" id="GO:0003824">
    <property type="term" value="F:catalytic activity"/>
    <property type="evidence" value="ECO:0007669"/>
    <property type="project" value="InterPro"/>
</dbReference>
<keyword evidence="4" id="KW-0479">Metal-binding</keyword>
<evidence type="ECO:0000256" key="2">
    <source>
        <dbReference type="ARBA" id="ARBA00022485"/>
    </source>
</evidence>
<protein>
    <submittedName>
        <fullName evidence="9">Lysine 2,3-aminomutase related protein</fullName>
    </submittedName>
</protein>
<dbReference type="Pfam" id="PF04055">
    <property type="entry name" value="Radical_SAM"/>
    <property type="match status" value="1"/>
</dbReference>
<proteinExistence type="predicted"/>
<dbReference type="PANTHER" id="PTHR30538:SF0">
    <property type="entry name" value="L-LYSINE 2,3-AMINOMUTASE AQ_1632-RELATED"/>
    <property type="match status" value="1"/>
</dbReference>
<keyword evidence="7" id="KW-0411">Iron-sulfur</keyword>
<keyword evidence="3" id="KW-0949">S-adenosyl-L-methionine</keyword>
<keyword evidence="2" id="KW-0004">4Fe-4S</keyword>
<evidence type="ECO:0000313" key="9">
    <source>
        <dbReference type="EMBL" id="VAX23759.1"/>
    </source>
</evidence>
<dbReference type="AlphaFoldDB" id="A0A3B1C0P4"/>
<dbReference type="EMBL" id="UOGC01000153">
    <property type="protein sequence ID" value="VAX23759.1"/>
    <property type="molecule type" value="Genomic_DNA"/>
</dbReference>
<sequence length="381" mass="43945">MKEIKNKYINRLERIPQIADKERKALQKVADEYAFRVSDYYLSLIDWDDANDPIRRLVIPQNGELDGWGELDPSNEEAYTKAPGLQHKYRGTALLLVNDVCGAYCRFCFRKRLFMDANDEVTRDISEGLEYIREHREINNVLLTGGDPLVMSTKKLESIIGRVREIDHVKIIRIGSKMLAFNPFRVLDDPSLLEMLSKYSEGKRKIYLMAHFNHPRELTPEAVEAVNRVMKAGVIVMNQTPLIQGVNDNPYVLSELFNELSYMGVAPYYVFQCRPTSGNKMFSLPLEQAYEIFEKAKSMCSGLGKRARFAMSHATGKIEVVGKMEGHIFFKYHRAPNKAKRSTLLAYKSNPKARWFDDYNDKDRVISLEKERVPFVSVDSY</sequence>
<dbReference type="GO" id="GO:0051539">
    <property type="term" value="F:4 iron, 4 sulfur cluster binding"/>
    <property type="evidence" value="ECO:0007669"/>
    <property type="project" value="UniProtKB-KW"/>
</dbReference>
<dbReference type="InterPro" id="IPR058240">
    <property type="entry name" value="rSAM_sf"/>
</dbReference>
<accession>A0A3B1C0P4</accession>
<dbReference type="InterPro" id="IPR013785">
    <property type="entry name" value="Aldolase_TIM"/>
</dbReference>
<keyword evidence="5" id="KW-0663">Pyridoxal phosphate</keyword>
<evidence type="ECO:0000256" key="6">
    <source>
        <dbReference type="ARBA" id="ARBA00023004"/>
    </source>
</evidence>